<dbReference type="AlphaFoldDB" id="A0ABD3BQR3"/>
<dbReference type="InterPro" id="IPR044730">
    <property type="entry name" value="RNase_H-like_dom_plant"/>
</dbReference>
<sequence>MVGKGICFHSPFISFRLRLRLPSTNQTAPNTQLNPKKAHSTWDRIILEKLRIPAKAPNICKSAWYGWSKPEKGNYKLNIDGSFKNDRGTTGGCIRDFDGKPILTFWCKLGTSNPNSTETAAILKGWEIAQQLQLINLRIESDSRNAIDTIKGNGFDPESIYIARNFHGDKDQIHHIYREQNLVAHSLAAIAHLESDKIITDPIELPHTVKTLLLQDKMGLKQRRKRKNPPQECAHI</sequence>
<dbReference type="CDD" id="cd06222">
    <property type="entry name" value="RNase_H_like"/>
    <property type="match status" value="1"/>
</dbReference>
<comment type="caution">
    <text evidence="2">The sequence shown here is derived from an EMBL/GenBank/DDBJ whole genome shotgun (WGS) entry which is preliminary data.</text>
</comment>
<dbReference type="InterPro" id="IPR053151">
    <property type="entry name" value="RNase_H-like"/>
</dbReference>
<dbReference type="PANTHER" id="PTHR47723:SF19">
    <property type="entry name" value="POLYNUCLEOTIDYL TRANSFERASE, RIBONUCLEASE H-LIKE SUPERFAMILY PROTEIN"/>
    <property type="match status" value="1"/>
</dbReference>
<dbReference type="InterPro" id="IPR036397">
    <property type="entry name" value="RNaseH_sf"/>
</dbReference>
<dbReference type="InterPro" id="IPR002156">
    <property type="entry name" value="RNaseH_domain"/>
</dbReference>
<evidence type="ECO:0000313" key="2">
    <source>
        <dbReference type="EMBL" id="KAL3619563.1"/>
    </source>
</evidence>
<keyword evidence="3" id="KW-1185">Reference proteome</keyword>
<dbReference type="InterPro" id="IPR012337">
    <property type="entry name" value="RNaseH-like_sf"/>
</dbReference>
<evidence type="ECO:0000259" key="1">
    <source>
        <dbReference type="Pfam" id="PF13456"/>
    </source>
</evidence>
<dbReference type="SUPFAM" id="SSF53098">
    <property type="entry name" value="Ribonuclease H-like"/>
    <property type="match status" value="1"/>
</dbReference>
<dbReference type="Proteomes" id="UP001632038">
    <property type="component" value="Unassembled WGS sequence"/>
</dbReference>
<organism evidence="2 3">
    <name type="scientific">Castilleja foliolosa</name>
    <dbReference type="NCBI Taxonomy" id="1961234"/>
    <lineage>
        <taxon>Eukaryota</taxon>
        <taxon>Viridiplantae</taxon>
        <taxon>Streptophyta</taxon>
        <taxon>Embryophyta</taxon>
        <taxon>Tracheophyta</taxon>
        <taxon>Spermatophyta</taxon>
        <taxon>Magnoliopsida</taxon>
        <taxon>eudicotyledons</taxon>
        <taxon>Gunneridae</taxon>
        <taxon>Pentapetalae</taxon>
        <taxon>asterids</taxon>
        <taxon>lamiids</taxon>
        <taxon>Lamiales</taxon>
        <taxon>Orobanchaceae</taxon>
        <taxon>Pedicularideae</taxon>
        <taxon>Castillejinae</taxon>
        <taxon>Castilleja</taxon>
    </lineage>
</organism>
<proteinExistence type="predicted"/>
<dbReference type="Gene3D" id="3.30.420.10">
    <property type="entry name" value="Ribonuclease H-like superfamily/Ribonuclease H"/>
    <property type="match status" value="1"/>
</dbReference>
<dbReference type="Pfam" id="PF13456">
    <property type="entry name" value="RVT_3"/>
    <property type="match status" value="1"/>
</dbReference>
<dbReference type="PANTHER" id="PTHR47723">
    <property type="entry name" value="OS05G0353850 PROTEIN"/>
    <property type="match status" value="1"/>
</dbReference>
<gene>
    <name evidence="2" type="ORF">CASFOL_036624</name>
</gene>
<evidence type="ECO:0000313" key="3">
    <source>
        <dbReference type="Proteomes" id="UP001632038"/>
    </source>
</evidence>
<feature type="domain" description="RNase H type-1" evidence="1">
    <location>
        <begin position="78"/>
        <end position="189"/>
    </location>
</feature>
<dbReference type="EMBL" id="JAVIJP010000067">
    <property type="protein sequence ID" value="KAL3619563.1"/>
    <property type="molecule type" value="Genomic_DNA"/>
</dbReference>
<accession>A0ABD3BQR3</accession>
<reference evidence="3" key="1">
    <citation type="journal article" date="2024" name="IScience">
        <title>Strigolactones Initiate the Formation of Haustorium-like Structures in Castilleja.</title>
        <authorList>
            <person name="Buerger M."/>
            <person name="Peterson D."/>
            <person name="Chory J."/>
        </authorList>
    </citation>
    <scope>NUCLEOTIDE SEQUENCE [LARGE SCALE GENOMIC DNA]</scope>
</reference>
<name>A0ABD3BQR3_9LAMI</name>
<protein>
    <recommendedName>
        <fullName evidence="1">RNase H type-1 domain-containing protein</fullName>
    </recommendedName>
</protein>